<dbReference type="CDD" id="cd16328">
    <property type="entry name" value="RseA_N"/>
    <property type="match status" value="1"/>
</dbReference>
<reference evidence="3 4" key="1">
    <citation type="submission" date="2021-11" db="EMBL/GenBank/DDBJ databases">
        <authorList>
            <person name="Huq M.A."/>
        </authorList>
    </citation>
    <scope>NUCLEOTIDE SEQUENCE [LARGE SCALE GENOMIC DNA]</scope>
    <source>
        <strain evidence="3 4">MAHUQ-52</strain>
    </source>
</reference>
<protein>
    <submittedName>
        <fullName evidence="3">Sigma-E factor negative regulatory protein</fullName>
    </submittedName>
</protein>
<dbReference type="InterPro" id="IPR036147">
    <property type="entry name" value="Anti-sigma_E_RseA_N_sf"/>
</dbReference>
<accession>A0ABS8IW65</accession>
<evidence type="ECO:0000313" key="3">
    <source>
        <dbReference type="EMBL" id="MCC6071923.1"/>
    </source>
</evidence>
<feature type="compositionally biased region" description="Low complexity" evidence="1">
    <location>
        <begin position="80"/>
        <end position="94"/>
    </location>
</feature>
<dbReference type="RefSeq" id="WP_229432798.1">
    <property type="nucleotide sequence ID" value="NZ_JAJHPV010000013.1"/>
</dbReference>
<feature type="region of interest" description="Disordered" evidence="1">
    <location>
        <begin position="73"/>
        <end position="111"/>
    </location>
</feature>
<dbReference type="InterPro" id="IPR005572">
    <property type="entry name" value="Anti-sigma_E_RseA_N"/>
</dbReference>
<comment type="caution">
    <text evidence="3">The sequence shown here is derived from an EMBL/GenBank/DDBJ whole genome shotgun (WGS) entry which is preliminary data.</text>
</comment>
<dbReference type="Proteomes" id="UP001198701">
    <property type="component" value="Unassembled WGS sequence"/>
</dbReference>
<dbReference type="SUPFAM" id="SSF89069">
    <property type="entry name" value="N-terminal, cytoplasmic domain of anti-sigmaE factor RseA"/>
    <property type="match status" value="1"/>
</dbReference>
<sequence length="111" mass="11468">MDTHKKIREHISALSDGELPAADLELAFAALQGADGQHAWNTYFRIGDELRAQATPALSAGFAERLAEKLAAEPAHTRRAAPVAAGAASPARAADGSTAEQPAKPAIVNAS</sequence>
<dbReference type="EMBL" id="JAJHPV010000013">
    <property type="protein sequence ID" value="MCC6071923.1"/>
    <property type="molecule type" value="Genomic_DNA"/>
</dbReference>
<gene>
    <name evidence="3" type="ORF">LMJ30_13240</name>
</gene>
<evidence type="ECO:0000256" key="1">
    <source>
        <dbReference type="SAM" id="MobiDB-lite"/>
    </source>
</evidence>
<keyword evidence="4" id="KW-1185">Reference proteome</keyword>
<name>A0ABS8IW65_9BURK</name>
<dbReference type="Gene3D" id="1.10.10.880">
    <property type="entry name" value="Anti sigma-E protein RseA, N-terminal domain"/>
    <property type="match status" value="1"/>
</dbReference>
<proteinExistence type="predicted"/>
<dbReference type="Pfam" id="PF03872">
    <property type="entry name" value="RseA_N"/>
    <property type="match status" value="1"/>
</dbReference>
<organism evidence="3 4">
    <name type="scientific">Massilia agrisoli</name>
    <dbReference type="NCBI Taxonomy" id="2892444"/>
    <lineage>
        <taxon>Bacteria</taxon>
        <taxon>Pseudomonadati</taxon>
        <taxon>Pseudomonadota</taxon>
        <taxon>Betaproteobacteria</taxon>
        <taxon>Burkholderiales</taxon>
        <taxon>Oxalobacteraceae</taxon>
        <taxon>Telluria group</taxon>
        <taxon>Massilia</taxon>
    </lineage>
</organism>
<evidence type="ECO:0000259" key="2">
    <source>
        <dbReference type="Pfam" id="PF03872"/>
    </source>
</evidence>
<evidence type="ECO:0000313" key="4">
    <source>
        <dbReference type="Proteomes" id="UP001198701"/>
    </source>
</evidence>
<feature type="domain" description="Anti sigma-E protein RseA N-terminal" evidence="2">
    <location>
        <begin position="8"/>
        <end position="82"/>
    </location>
</feature>